<dbReference type="Gene3D" id="3.10.200.10">
    <property type="entry name" value="Alpha carbonic anhydrase"/>
    <property type="match status" value="1"/>
</dbReference>
<proteinExistence type="predicted"/>
<organism evidence="2">
    <name type="scientific">viral metagenome</name>
    <dbReference type="NCBI Taxonomy" id="1070528"/>
    <lineage>
        <taxon>unclassified sequences</taxon>
        <taxon>metagenomes</taxon>
        <taxon>organismal metagenomes</taxon>
    </lineage>
</organism>
<keyword evidence="1" id="KW-1133">Transmembrane helix</keyword>
<evidence type="ECO:0000313" key="2">
    <source>
        <dbReference type="EMBL" id="QHS79069.1"/>
    </source>
</evidence>
<evidence type="ECO:0000256" key="1">
    <source>
        <dbReference type="SAM" id="Phobius"/>
    </source>
</evidence>
<dbReference type="SUPFAM" id="SSF51069">
    <property type="entry name" value="Carbonic anhydrase"/>
    <property type="match status" value="1"/>
</dbReference>
<keyword evidence="1" id="KW-0472">Membrane</keyword>
<protein>
    <submittedName>
        <fullName evidence="2">Uncharacterized protein</fullName>
    </submittedName>
</protein>
<reference evidence="2" key="1">
    <citation type="journal article" date="2020" name="Nature">
        <title>Giant virus diversity and host interactions through global metagenomics.</title>
        <authorList>
            <person name="Schulz F."/>
            <person name="Roux S."/>
            <person name="Paez-Espino D."/>
            <person name="Jungbluth S."/>
            <person name="Walsh D.A."/>
            <person name="Denef V.J."/>
            <person name="McMahon K.D."/>
            <person name="Konstantinidis K.T."/>
            <person name="Eloe-Fadrosh E.A."/>
            <person name="Kyrpides N.C."/>
            <person name="Woyke T."/>
        </authorList>
    </citation>
    <scope>NUCLEOTIDE SEQUENCE</scope>
    <source>
        <strain evidence="2">GVMAG-S-1035118-87</strain>
    </source>
</reference>
<name>A0A6C0AH13_9ZZZZ</name>
<sequence>MACNAPINIQRRLADKCSLKCLLWYKYGNSSCTVQNSSDQLIIPYDGASDVMFNSLKYNPVEVRIFKPSIHKFEGSYTDAEIVIVHTGPNGGLLVCIPVNATTSVAASTGASLFEDIVANAPEQEVSTTLNLTDFNVNHMIPKSSYYSYTGTVPYGDCNPDVMYNYVVFPVNSFQVHQNTLDALGNLIHDSYIQVNDGDCYFNEMGTKNNGFAGEGQIYIDCQPVGEEGEIIYKEQSAGTKVNLDWIYAFLYVIIGAVIMYLGVKLLRFMFQLLPTIPEKD</sequence>
<dbReference type="EMBL" id="MN740625">
    <property type="protein sequence ID" value="QHS79069.1"/>
    <property type="molecule type" value="Genomic_DNA"/>
</dbReference>
<dbReference type="AlphaFoldDB" id="A0A6C0AH13"/>
<accession>A0A6C0AH13</accession>
<feature type="transmembrane region" description="Helical" evidence="1">
    <location>
        <begin position="246"/>
        <end position="264"/>
    </location>
</feature>
<keyword evidence="1" id="KW-0812">Transmembrane</keyword>
<dbReference type="InterPro" id="IPR036398">
    <property type="entry name" value="CA_dom_sf"/>
</dbReference>